<dbReference type="RefSeq" id="WP_139194270.1">
    <property type="nucleotide sequence ID" value="NZ_FOAC01000011.1"/>
</dbReference>
<dbReference type="AlphaFoldDB" id="A0A1N7HNB5"/>
<organism evidence="2 3">
    <name type="scientific">Roseovarius nanhaiticus</name>
    <dbReference type="NCBI Taxonomy" id="573024"/>
    <lineage>
        <taxon>Bacteria</taxon>
        <taxon>Pseudomonadati</taxon>
        <taxon>Pseudomonadota</taxon>
        <taxon>Alphaproteobacteria</taxon>
        <taxon>Rhodobacterales</taxon>
        <taxon>Roseobacteraceae</taxon>
        <taxon>Roseovarius</taxon>
    </lineage>
</organism>
<proteinExistence type="predicted"/>
<reference evidence="2 3" key="1">
    <citation type="submission" date="2017-01" db="EMBL/GenBank/DDBJ databases">
        <authorList>
            <person name="Mah S.A."/>
            <person name="Swanson W.J."/>
            <person name="Moy G.W."/>
            <person name="Vacquier V.D."/>
        </authorList>
    </citation>
    <scope>NUCLEOTIDE SEQUENCE [LARGE SCALE GENOMIC DNA]</scope>
    <source>
        <strain evidence="2 3">DSM 29590</strain>
    </source>
</reference>
<dbReference type="EMBL" id="FTNV01000007">
    <property type="protein sequence ID" value="SIS26347.1"/>
    <property type="molecule type" value="Genomic_DNA"/>
</dbReference>
<name>A0A1N7HNB5_9RHOB</name>
<evidence type="ECO:0000256" key="1">
    <source>
        <dbReference type="SAM" id="SignalP"/>
    </source>
</evidence>
<keyword evidence="3" id="KW-1185">Reference proteome</keyword>
<keyword evidence="1" id="KW-0732">Signal</keyword>
<evidence type="ECO:0000313" key="2">
    <source>
        <dbReference type="EMBL" id="SIS26347.1"/>
    </source>
</evidence>
<sequence length="818" mass="89173">MKTDAQPSFGFRRRCLLPSVLLVSTLCTQAWAQWPTTEWVVMNAEIEKPHKKYEEWDTYIAPLGERGEIAQKHETVLKAASIWYQSLGFPEPVQKTEDDDLNVGPGEAYLGHLKRDPGGAGSSHTSDGEMLLTSNPGVLSADTPIWTLMKASAVHELFHAIQDKMSPPLTPAMRVAPQNPQCPGPRDELDTNLSWLIEGTAAMVQIRWLEGTEDVSWDHPFKGSHRAAWVQTFDQSLHMGALPAEHMERAKRPEMTALETVSWYCDYGTWYFWYAVGDMIGRTDGERVAFTRYIFEGNEPWADGGIVNVDRGLKAAAANYNAIRAYSAGLYDLFPQFVAQYLTKDRFYGDLQQVDLGAPDIHRTTSALTGGPLKPLAARAWRVRVQLPQDASPIPYKVRFTLDAADGTDRNDLHLIVEDTLIKKPMDPTAPYTDVEQIGPSGDGVADYLVRVANVAEDAAETENAEFSMRIEVEGYYGNEVTAGMPSGDVGAIAGELPPGFAVRGPPQWSCSGGASSRALFNLVTPQERGRDIERAVPDFVRSMTGVADQLDIITQKAERGGVVDKATAQQLHDKLAEGRATLDSTNPAAKDAASKARARQATKINATFVGSNDDEMCQMLLTATLKDPKGGPQSVAGAVDKARYPKDEAPVFNLEVLQQAFFDAARRGFQADPDQERESWVACTMTAEEQQKVRKYAARIGCEPVLCSPGRLTLEAAEQGRIAGTFEFDILRERTSGRCDTPLGRDKAVGHFNVHSTDDGYDDDSLFGGVAISGVPLGLKGSAAAAGAMPGAPIFESGEAMSDKLGDALDSLDLSDF</sequence>
<protein>
    <submittedName>
        <fullName evidence="2">Uncharacterized protein</fullName>
    </submittedName>
</protein>
<dbReference type="STRING" id="573024.SAMN05216208_0020"/>
<feature type="signal peptide" evidence="1">
    <location>
        <begin position="1"/>
        <end position="32"/>
    </location>
</feature>
<gene>
    <name evidence="2" type="ORF">SAMN05421666_3519</name>
</gene>
<evidence type="ECO:0000313" key="3">
    <source>
        <dbReference type="Proteomes" id="UP000186019"/>
    </source>
</evidence>
<feature type="chain" id="PRO_5009942667" evidence="1">
    <location>
        <begin position="33"/>
        <end position="818"/>
    </location>
</feature>
<dbReference type="OrthoDB" id="7784573at2"/>
<accession>A0A1N7HNB5</accession>
<dbReference type="Proteomes" id="UP000186019">
    <property type="component" value="Unassembled WGS sequence"/>
</dbReference>